<gene>
    <name evidence="8" type="ordered locus">Ornrh_1315</name>
</gene>
<dbReference type="PATRIC" id="fig|867902.3.peg.1289"/>
<proteinExistence type="inferred from homology"/>
<dbReference type="CDD" id="cd08977">
    <property type="entry name" value="SusD"/>
    <property type="match status" value="1"/>
</dbReference>
<feature type="domain" description="RagB/SusD" evidence="6">
    <location>
        <begin position="347"/>
        <end position="497"/>
    </location>
</feature>
<dbReference type="Proteomes" id="UP000006051">
    <property type="component" value="Chromosome"/>
</dbReference>
<protein>
    <submittedName>
        <fullName evidence="8">RagB/SusD family protein</fullName>
    </submittedName>
</protein>
<organism evidence="8 9">
    <name type="scientific">Ornithobacterium rhinotracheale (strain ATCC 51463 / DSM 15997 / CCUG 23171 / CIP 104009 / LMG 9086)</name>
    <dbReference type="NCBI Taxonomy" id="867902"/>
    <lineage>
        <taxon>Bacteria</taxon>
        <taxon>Pseudomonadati</taxon>
        <taxon>Bacteroidota</taxon>
        <taxon>Flavobacteriia</taxon>
        <taxon>Flavobacteriales</taxon>
        <taxon>Weeksellaceae</taxon>
        <taxon>Ornithobacterium</taxon>
    </lineage>
</organism>
<dbReference type="Gene3D" id="1.25.40.390">
    <property type="match status" value="1"/>
</dbReference>
<dbReference type="eggNOG" id="COG1395">
    <property type="taxonomic scope" value="Bacteria"/>
</dbReference>
<evidence type="ECO:0000256" key="1">
    <source>
        <dbReference type="ARBA" id="ARBA00004442"/>
    </source>
</evidence>
<dbReference type="InterPro" id="IPR033985">
    <property type="entry name" value="SusD-like_N"/>
</dbReference>
<dbReference type="KEGG" id="orh:Ornrh_1315"/>
<comment type="subcellular location">
    <subcellularLocation>
        <location evidence="1">Cell outer membrane</location>
    </subcellularLocation>
</comment>
<dbReference type="Pfam" id="PF07980">
    <property type="entry name" value="SusD_RagB"/>
    <property type="match status" value="1"/>
</dbReference>
<dbReference type="InterPro" id="IPR012944">
    <property type="entry name" value="SusD_RagB_dom"/>
</dbReference>
<keyword evidence="9" id="KW-1185">Reference proteome</keyword>
<evidence type="ECO:0000256" key="2">
    <source>
        <dbReference type="ARBA" id="ARBA00006275"/>
    </source>
</evidence>
<dbReference type="SUPFAM" id="SSF48452">
    <property type="entry name" value="TPR-like"/>
    <property type="match status" value="1"/>
</dbReference>
<evidence type="ECO:0000259" key="6">
    <source>
        <dbReference type="Pfam" id="PF07980"/>
    </source>
</evidence>
<dbReference type="STRING" id="867902.Ornrh_1315"/>
<comment type="similarity">
    <text evidence="2">Belongs to the SusD family.</text>
</comment>
<dbReference type="Pfam" id="PF14322">
    <property type="entry name" value="SusD-like_3"/>
    <property type="match status" value="1"/>
</dbReference>
<dbReference type="InterPro" id="IPR011990">
    <property type="entry name" value="TPR-like_helical_dom_sf"/>
</dbReference>
<dbReference type="GeneID" id="71568886"/>
<keyword evidence="4" id="KW-0472">Membrane</keyword>
<dbReference type="GO" id="GO:0009279">
    <property type="term" value="C:cell outer membrane"/>
    <property type="evidence" value="ECO:0007669"/>
    <property type="project" value="UniProtKB-SubCell"/>
</dbReference>
<dbReference type="EMBL" id="CP003283">
    <property type="protein sequence ID" value="AFL97492.1"/>
    <property type="molecule type" value="Genomic_DNA"/>
</dbReference>
<dbReference type="AlphaFoldDB" id="I4A0K8"/>
<reference evidence="8 9" key="1">
    <citation type="submission" date="2012-06" db="EMBL/GenBank/DDBJ databases">
        <title>The complete genome of Ornithobacterium rhinotracheale DSM 15997.</title>
        <authorList>
            <consortium name="US DOE Joint Genome Institute (JGI-PGF)"/>
            <person name="Lucas S."/>
            <person name="Copeland A."/>
            <person name="Lapidus A."/>
            <person name="Goodwin L."/>
            <person name="Pitluck S."/>
            <person name="Peters L."/>
            <person name="Mikhailova N."/>
            <person name="Teshima H."/>
            <person name="Kyrpides N."/>
            <person name="Mavromatis K."/>
            <person name="Pagani I."/>
            <person name="Ivanova N."/>
            <person name="Ovchinnikova G."/>
            <person name="Zeytun A."/>
            <person name="Detter J.C."/>
            <person name="Han C."/>
            <person name="Land M."/>
            <person name="Hauser L."/>
            <person name="Markowitz V."/>
            <person name="Cheng J.-F."/>
            <person name="Hugenholtz P."/>
            <person name="Woyke T."/>
            <person name="Wu D."/>
            <person name="Lang E."/>
            <person name="Kopitz M."/>
            <person name="Brambilla E."/>
            <person name="Klenk H.-P."/>
            <person name="Eisen J.A."/>
        </authorList>
    </citation>
    <scope>NUCLEOTIDE SEQUENCE [LARGE SCALE GENOMIC DNA]</scope>
    <source>
        <strain evidence="9">ATCC 51463 / DSM 15997 / CCUG 23171 / LMG 9086</strain>
    </source>
</reference>
<evidence type="ECO:0000313" key="8">
    <source>
        <dbReference type="EMBL" id="AFL97492.1"/>
    </source>
</evidence>
<evidence type="ECO:0000256" key="5">
    <source>
        <dbReference type="ARBA" id="ARBA00023237"/>
    </source>
</evidence>
<dbReference type="RefSeq" id="WP_014791057.1">
    <property type="nucleotide sequence ID" value="NC_018016.1"/>
</dbReference>
<name>I4A0K8_ORNRL</name>
<dbReference type="GeneID" id="97257973"/>
<evidence type="ECO:0000256" key="4">
    <source>
        <dbReference type="ARBA" id="ARBA00023136"/>
    </source>
</evidence>
<keyword evidence="3" id="KW-0732">Signal</keyword>
<sequence>MKKYILTILSILTLNSCDLDLQPESSLTYNNFWGSEETMNADLIGIYSKFRDYNFTLFALGDLRSDIYFNGETLETPFYTNVINQDVSPERIAFNNWGNFYGFIHYLNDFIENAPKVKVKNEREKELMLAQVYGIRAFIYFTMMKTWGDVPITTEKIKDPTNLASLNKKRSPKEKVFEQVKKDIEQSLKLYGTENRLWKGLNVFWSKDATLALKGEAFLWSGEVLGKGEADFTIAKDALEQIKQFSLVPKYEDLWGSKNENNAEFIFALDYKINEQTNFYNGIVTGQNRDLQLLYNSEGENMLSFNSNGQNRIGPANSLIEKMYYGTGDSRPASTFIYLYSEKNNYPNFTPDKYRGAILKKFAGELVDGNRQGIQNIPLYRYADVVLMLAEAKNKLGQDPSTEINQIRRRAYGDNFNSKLEYRNQGKEANTEAILEERLKEFVGEGKRWWDLVRAGNKYIFEHIPNIDASTAYKIYYPISIEMITNDPNNLTQTEGYSTK</sequence>
<accession>I4A0K8</accession>
<evidence type="ECO:0000313" key="9">
    <source>
        <dbReference type="Proteomes" id="UP000006051"/>
    </source>
</evidence>
<keyword evidence="5" id="KW-0998">Cell outer membrane</keyword>
<evidence type="ECO:0000259" key="7">
    <source>
        <dbReference type="Pfam" id="PF14322"/>
    </source>
</evidence>
<evidence type="ECO:0000256" key="3">
    <source>
        <dbReference type="ARBA" id="ARBA00022729"/>
    </source>
</evidence>
<feature type="domain" description="SusD-like N-terminal" evidence="7">
    <location>
        <begin position="19"/>
        <end position="191"/>
    </location>
</feature>
<dbReference type="HOGENOM" id="CLU_015553_1_3_10"/>